<dbReference type="STRING" id="317025.Tcr_1420"/>
<sequence length="239" mass="26664">MTKETNEVIETAKATQEVAKTTSKTLETAEKLGGFISKYIGGPLEQAVGIFEDKLKYIRWERQQRLFKRAQEFIENEGADITRPLPIKHAIPLLSAASLEEDDYLQDIWARLLVNFTMDTSSVEATRTYIDILERLSSLEVKVINAVYINDYASMHHNGVATRELPHKAIVLPEEPDEDTREALKIEPSEDVKLALANLDRLGIVSVGRSMGGGQLFGSLNPTLLGKAFFEACTLPSEK</sequence>
<dbReference type="OrthoDB" id="7301451at2"/>
<proteinExistence type="predicted"/>
<dbReference type="AlphaFoldDB" id="Q31FQ9"/>
<reference evidence="1" key="1">
    <citation type="submission" date="2006-07" db="EMBL/GenBank/DDBJ databases">
        <title>Complete sequence of Thiomicrospira crunogena XCL-2.</title>
        <authorList>
            <consortium name="US DOE Joint Genome Institute"/>
            <person name="Copeland A."/>
            <person name="Lucas S."/>
            <person name="Lapidus A."/>
            <person name="Barry K."/>
            <person name="Detter J.C."/>
            <person name="Glavina del Rio T."/>
            <person name="Hammon N."/>
            <person name="Israni S."/>
            <person name="Dalin E."/>
            <person name="Tice H."/>
            <person name="Pitluck S."/>
            <person name="Chain P."/>
            <person name="Malfatti S."/>
            <person name="Shin M."/>
            <person name="Vergez L."/>
            <person name="Schmutz J."/>
            <person name="Larimer F."/>
            <person name="Land M."/>
            <person name="Hauser L."/>
            <person name="Kyrpides N."/>
            <person name="Lykidis A."/>
            <person name="Scott K.M."/>
            <person name="Sievert S."/>
            <person name="Kerfeld C."/>
            <person name="Freyermuth S."/>
            <person name="Dobrinski K."/>
            <person name="Boller A."/>
            <person name="Fitzpatrick K."/>
            <person name="Thoma P."/>
            <person name="Moore J."/>
            <person name="Richardson P."/>
        </authorList>
    </citation>
    <scope>NUCLEOTIDE SEQUENCE</scope>
    <source>
        <strain evidence="1">XCL-2</strain>
    </source>
</reference>
<dbReference type="HOGENOM" id="CLU_094510_0_0_6"/>
<name>Q31FQ9_HYDCU</name>
<accession>Q31FQ9</accession>
<dbReference type="KEGG" id="tcx:Tcr_1420"/>
<organism evidence="1">
    <name type="scientific">Hydrogenovibrio crunogenus (strain DSM 25203 / XCL-2)</name>
    <name type="common">Thiomicrospira crunogena</name>
    <dbReference type="NCBI Taxonomy" id="317025"/>
    <lineage>
        <taxon>Bacteria</taxon>
        <taxon>Pseudomonadati</taxon>
        <taxon>Pseudomonadota</taxon>
        <taxon>Gammaproteobacteria</taxon>
        <taxon>Thiotrichales</taxon>
        <taxon>Piscirickettsiaceae</taxon>
        <taxon>Hydrogenovibrio</taxon>
    </lineage>
</organism>
<evidence type="ECO:0008006" key="2">
    <source>
        <dbReference type="Google" id="ProtNLM"/>
    </source>
</evidence>
<dbReference type="EMBL" id="CP000109">
    <property type="protein sequence ID" value="ABB42014.1"/>
    <property type="molecule type" value="Genomic_DNA"/>
</dbReference>
<dbReference type="InterPro" id="IPR025506">
    <property type="entry name" value="Abi_alpha"/>
</dbReference>
<dbReference type="Pfam" id="PF14337">
    <property type="entry name" value="Abi_alpha"/>
    <property type="match status" value="1"/>
</dbReference>
<dbReference type="eggNOG" id="ENOG50334JC">
    <property type="taxonomic scope" value="Bacteria"/>
</dbReference>
<protein>
    <recommendedName>
        <fullName evidence="2">DUF4393 domain-containing protein</fullName>
    </recommendedName>
</protein>
<gene>
    <name evidence="1" type="ordered locus">Tcr_1420</name>
</gene>
<evidence type="ECO:0000313" key="1">
    <source>
        <dbReference type="EMBL" id="ABB42014.1"/>
    </source>
</evidence>